<accession>A0AA50KG80</accession>
<reference evidence="1" key="1">
    <citation type="submission" date="2023-08" db="EMBL/GenBank/DDBJ databases">
        <title>Complete genome sequence of Shewanella oncorhynchi Z-P2, a siderophore putrebactin-producing bacterium.</title>
        <authorList>
            <person name="Zhang Y."/>
        </authorList>
    </citation>
    <scope>NUCLEOTIDE SEQUENCE</scope>
    <source>
        <strain evidence="1">Z-P2</strain>
    </source>
</reference>
<dbReference type="RefSeq" id="WP_306685270.1">
    <property type="nucleotide sequence ID" value="NZ_CP132914.1"/>
</dbReference>
<name>A0AA50KG80_9GAMM</name>
<dbReference type="PANTHER" id="PTHR37519">
    <property type="match status" value="1"/>
</dbReference>
<dbReference type="EMBL" id="CP132914">
    <property type="protein sequence ID" value="WMB74880.1"/>
    <property type="molecule type" value="Genomic_DNA"/>
</dbReference>
<dbReference type="SUPFAM" id="SSF54593">
    <property type="entry name" value="Glyoxalase/Bleomycin resistance protein/Dihydroxybiphenyl dioxygenase"/>
    <property type="match status" value="1"/>
</dbReference>
<dbReference type="GeneID" id="301339493"/>
<dbReference type="NCBIfam" id="NF008683">
    <property type="entry name" value="PRK11700.1-6"/>
    <property type="match status" value="1"/>
</dbReference>
<dbReference type="GO" id="GO:0005829">
    <property type="term" value="C:cytosol"/>
    <property type="evidence" value="ECO:0007669"/>
    <property type="project" value="TreeGrafter"/>
</dbReference>
<dbReference type="Gene3D" id="3.10.180.10">
    <property type="entry name" value="2,3-Dihydroxybiphenyl 1,2-Dioxygenase, domain 1"/>
    <property type="match status" value="1"/>
</dbReference>
<dbReference type="Proteomes" id="UP001236800">
    <property type="component" value="Chromosome"/>
</dbReference>
<dbReference type="PANTHER" id="PTHR37519:SF1">
    <property type="entry name" value="DIHYDROXYBIPHENYL DIOXYGENASE DOMAIN-CONTAINING PROTEIN"/>
    <property type="match status" value="1"/>
</dbReference>
<dbReference type="KEGG" id="sog:RA178_09880"/>
<sequence>MPKFNEPVAPHSANLSYEQLIQGWPAFEAQIVAFLKTLDLTDKALFCDHVALRVNSIASANALKDAFSRIGKIISDNIINGRTILIIELDTPLTLGQFSIACVELPYPRDKVYPQEGWEHIELVIDSKAKDCDTLSQDLLVLCPTLRSLLNLGLSPLPQSEQTAESEQSRLPDLPSLAEIKVKMSSPKGDKERLANPTIAFKRGNVCIKVHPHGIKAVIASEQVSEC</sequence>
<dbReference type="InterPro" id="IPR029068">
    <property type="entry name" value="Glyas_Bleomycin-R_OHBP_Dase"/>
</dbReference>
<protein>
    <submittedName>
        <fullName evidence="1">VOC family protein</fullName>
    </submittedName>
</protein>
<organism evidence="1">
    <name type="scientific">Shewanella oncorhynchi</name>
    <dbReference type="NCBI Taxonomy" id="2726434"/>
    <lineage>
        <taxon>Bacteria</taxon>
        <taxon>Pseudomonadati</taxon>
        <taxon>Pseudomonadota</taxon>
        <taxon>Gammaproteobacteria</taxon>
        <taxon>Alteromonadales</taxon>
        <taxon>Shewanellaceae</taxon>
        <taxon>Shewanella</taxon>
    </lineage>
</organism>
<dbReference type="Pfam" id="PF06185">
    <property type="entry name" value="YecM"/>
    <property type="match status" value="1"/>
</dbReference>
<evidence type="ECO:0000313" key="1">
    <source>
        <dbReference type="EMBL" id="WMB74880.1"/>
    </source>
</evidence>
<dbReference type="InterPro" id="IPR010393">
    <property type="entry name" value="DUF991_YecM-like"/>
</dbReference>
<gene>
    <name evidence="1" type="ORF">RA178_09880</name>
</gene>
<dbReference type="AlphaFoldDB" id="A0AA50KG80"/>
<proteinExistence type="predicted"/>